<evidence type="ECO:0000313" key="2">
    <source>
        <dbReference type="Proteomes" id="UP000694865"/>
    </source>
</evidence>
<dbReference type="Proteomes" id="UP000694865">
    <property type="component" value="Unplaced"/>
</dbReference>
<dbReference type="RefSeq" id="XP_002740534.1">
    <property type="nucleotide sequence ID" value="XM_002740488.2"/>
</dbReference>
<protein>
    <submittedName>
        <fullName evidence="3">Uncharacterized protein LOC100369543</fullName>
    </submittedName>
</protein>
<keyword evidence="2" id="KW-1185">Reference proteome</keyword>
<feature type="signal peptide" evidence="1">
    <location>
        <begin position="1"/>
        <end position="20"/>
    </location>
</feature>
<evidence type="ECO:0000313" key="3">
    <source>
        <dbReference type="RefSeq" id="XP_002740534.1"/>
    </source>
</evidence>
<dbReference type="GeneID" id="100369543"/>
<gene>
    <name evidence="3" type="primary">LOC100369543</name>
</gene>
<name>A0ABM0GZ10_SACKO</name>
<sequence>MAGQSSIFVILFFLFTSGVCRVHLSKISSHDEGLESNSRTIALAYRCTTKLGGDGEEVSCANCNGCSAKESLFVGTGKLEWDQYENRIRQKWLEVVRRALCWVYELGVQVDTSNVQTTCRMSSTRNDTMLDLDTITGRDNDDEDATPLEAWSFLDDDVYTWWHDSLSAEREVMILFGTTSAIRLYMLVKKRLNDYAEY</sequence>
<feature type="chain" id="PRO_5047276469" evidence="1">
    <location>
        <begin position="21"/>
        <end position="198"/>
    </location>
</feature>
<proteinExistence type="predicted"/>
<organism evidence="2 3">
    <name type="scientific">Saccoglossus kowalevskii</name>
    <name type="common">Acorn worm</name>
    <dbReference type="NCBI Taxonomy" id="10224"/>
    <lineage>
        <taxon>Eukaryota</taxon>
        <taxon>Metazoa</taxon>
        <taxon>Hemichordata</taxon>
        <taxon>Enteropneusta</taxon>
        <taxon>Harrimaniidae</taxon>
        <taxon>Saccoglossus</taxon>
    </lineage>
</organism>
<evidence type="ECO:0000256" key="1">
    <source>
        <dbReference type="SAM" id="SignalP"/>
    </source>
</evidence>
<reference evidence="3" key="1">
    <citation type="submission" date="2025-08" db="UniProtKB">
        <authorList>
            <consortium name="RefSeq"/>
        </authorList>
    </citation>
    <scope>IDENTIFICATION</scope>
    <source>
        <tissue evidence="3">Testes</tissue>
    </source>
</reference>
<accession>A0ABM0GZ10</accession>
<keyword evidence="1" id="KW-0732">Signal</keyword>